<keyword evidence="1" id="KW-0732">Signal</keyword>
<feature type="chain" id="PRO_5045165339" evidence="1">
    <location>
        <begin position="25"/>
        <end position="333"/>
    </location>
</feature>
<sequence length="333" mass="35317">MRRSLLKAAAIPAGVLLLSACSQPADNTDGPVENLSIATGGTSGVYYPIGGVLATIVENEFEGHQASVEATGASVENIRLIDSGEAHLAIVQGDSADQAISGTADFEGEEIQTRTLAVLYPNVFHAVTFDSIAESQGYECFSDVVGTRYSVGDIGSGNETTTNQVFESLGIDEGDIELDQLGYAETATALQNGQLDAGSWVVGEGHSGIVELGTTDDISMIPMCDEELDQIVEGDGDYTEHTIEGGTYPGVDEDVTTVATWNALVVSEDFDDDQAYEITKAMYDNIDDVIGAYAPGEEYLVPETIENAPVPVHPGAQRFYEEQDVEVPEGVQE</sequence>
<dbReference type="NCBIfam" id="TIGR02122">
    <property type="entry name" value="TRAP_TAXI"/>
    <property type="match status" value="1"/>
</dbReference>
<dbReference type="Proteomes" id="UP000806528">
    <property type="component" value="Unassembled WGS sequence"/>
</dbReference>
<dbReference type="PROSITE" id="PS51257">
    <property type="entry name" value="PROKAR_LIPOPROTEIN"/>
    <property type="match status" value="1"/>
</dbReference>
<dbReference type="SUPFAM" id="SSF53850">
    <property type="entry name" value="Periplasmic binding protein-like II"/>
    <property type="match status" value="1"/>
</dbReference>
<organism evidence="2 3">
    <name type="scientific">Nocardiopsis coralli</name>
    <dbReference type="NCBI Taxonomy" id="2772213"/>
    <lineage>
        <taxon>Bacteria</taxon>
        <taxon>Bacillati</taxon>
        <taxon>Actinomycetota</taxon>
        <taxon>Actinomycetes</taxon>
        <taxon>Streptosporangiales</taxon>
        <taxon>Nocardiopsidaceae</taxon>
        <taxon>Nocardiopsis</taxon>
    </lineage>
</organism>
<accession>A0ABR9P654</accession>
<name>A0ABR9P654_9ACTN</name>
<evidence type="ECO:0000313" key="3">
    <source>
        <dbReference type="Proteomes" id="UP000806528"/>
    </source>
</evidence>
<reference evidence="2 3" key="1">
    <citation type="submission" date="2020-09" db="EMBL/GenBank/DDBJ databases">
        <title>Diversity and distribution of actinomycetes associated with coral in the coast of Hainan.</title>
        <authorList>
            <person name="Li F."/>
        </authorList>
    </citation>
    <scope>NUCLEOTIDE SEQUENCE [LARGE SCALE GENOMIC DNA]</scope>
    <source>
        <strain evidence="2 3">HNM0947</strain>
    </source>
</reference>
<dbReference type="CDD" id="cd13520">
    <property type="entry name" value="PBP2_TAXI_TRAP"/>
    <property type="match status" value="1"/>
</dbReference>
<dbReference type="RefSeq" id="WP_193121812.1">
    <property type="nucleotide sequence ID" value="NZ_JADBGI010000008.1"/>
</dbReference>
<protein>
    <submittedName>
        <fullName evidence="2">TAXI family TRAP transporter solute-binding subunit</fullName>
    </submittedName>
</protein>
<proteinExistence type="predicted"/>
<evidence type="ECO:0000313" key="2">
    <source>
        <dbReference type="EMBL" id="MBE2999180.1"/>
    </source>
</evidence>
<dbReference type="Gene3D" id="3.40.190.10">
    <property type="entry name" value="Periplasmic binding protein-like II"/>
    <property type="match status" value="2"/>
</dbReference>
<feature type="signal peptide" evidence="1">
    <location>
        <begin position="1"/>
        <end position="24"/>
    </location>
</feature>
<dbReference type="EMBL" id="JADBGI010000008">
    <property type="protein sequence ID" value="MBE2999180.1"/>
    <property type="molecule type" value="Genomic_DNA"/>
</dbReference>
<comment type="caution">
    <text evidence="2">The sequence shown here is derived from an EMBL/GenBank/DDBJ whole genome shotgun (WGS) entry which is preliminary data.</text>
</comment>
<dbReference type="InterPro" id="IPR011852">
    <property type="entry name" value="TRAP_TAXI"/>
</dbReference>
<gene>
    <name evidence="2" type="ORF">IDM40_10760</name>
</gene>
<dbReference type="Pfam" id="PF16868">
    <property type="entry name" value="NMT1_3"/>
    <property type="match status" value="1"/>
</dbReference>
<evidence type="ECO:0000256" key="1">
    <source>
        <dbReference type="SAM" id="SignalP"/>
    </source>
</evidence>
<dbReference type="PANTHER" id="PTHR42941">
    <property type="entry name" value="SLL1037 PROTEIN"/>
    <property type="match status" value="1"/>
</dbReference>
<dbReference type="PANTHER" id="PTHR42941:SF1">
    <property type="entry name" value="SLL1037 PROTEIN"/>
    <property type="match status" value="1"/>
</dbReference>
<keyword evidence="3" id="KW-1185">Reference proteome</keyword>